<comment type="caution">
    <text evidence="2">The sequence shown here is derived from an EMBL/GenBank/DDBJ whole genome shotgun (WGS) entry which is preliminary data.</text>
</comment>
<feature type="transmembrane region" description="Helical" evidence="1">
    <location>
        <begin position="42"/>
        <end position="60"/>
    </location>
</feature>
<keyword evidence="1" id="KW-0812">Transmembrane</keyword>
<accession>A0A9Q0QGA6</accession>
<sequence>MQEKDEVFLTDYANTNVIDRNSNSGISVLVEKKTDYYKMKGGLIPCFFFFIKIDTSFYLIPCF</sequence>
<keyword evidence="1" id="KW-1133">Transmembrane helix</keyword>
<evidence type="ECO:0000313" key="3">
    <source>
        <dbReference type="Proteomes" id="UP001151532"/>
    </source>
</evidence>
<reference evidence="2" key="2">
    <citation type="journal article" date="2023" name="Int. J. Mol. Sci.">
        <title>De Novo Assembly and Annotation of 11 Diverse Shrub Willow (Salix) Genomes Reveals Novel Gene Organization in Sex-Linked Regions.</title>
        <authorList>
            <person name="Hyden B."/>
            <person name="Feng K."/>
            <person name="Yates T.B."/>
            <person name="Jawdy S."/>
            <person name="Cereghino C."/>
            <person name="Smart L.B."/>
            <person name="Muchero W."/>
        </authorList>
    </citation>
    <scope>NUCLEOTIDE SEQUENCE</scope>
    <source>
        <tissue evidence="2">Shoot tip</tissue>
    </source>
</reference>
<gene>
    <name evidence="2" type="ORF">OIU79_010727</name>
</gene>
<dbReference type="EMBL" id="JAPFFK010000016">
    <property type="protein sequence ID" value="KAJ6706135.1"/>
    <property type="molecule type" value="Genomic_DNA"/>
</dbReference>
<dbReference type="Proteomes" id="UP001151532">
    <property type="component" value="Chromosome 3"/>
</dbReference>
<evidence type="ECO:0000313" key="2">
    <source>
        <dbReference type="EMBL" id="KAJ6706135.1"/>
    </source>
</evidence>
<keyword evidence="3" id="KW-1185">Reference proteome</keyword>
<reference evidence="2" key="1">
    <citation type="submission" date="2022-11" db="EMBL/GenBank/DDBJ databases">
        <authorList>
            <person name="Hyden B.L."/>
            <person name="Feng K."/>
            <person name="Yates T."/>
            <person name="Jawdy S."/>
            <person name="Smart L.B."/>
            <person name="Muchero W."/>
        </authorList>
    </citation>
    <scope>NUCLEOTIDE SEQUENCE</scope>
    <source>
        <tissue evidence="2">Shoot tip</tissue>
    </source>
</reference>
<evidence type="ECO:0000256" key="1">
    <source>
        <dbReference type="SAM" id="Phobius"/>
    </source>
</evidence>
<dbReference type="AlphaFoldDB" id="A0A9Q0QGA6"/>
<dbReference type="EMBL" id="JAPFFK010000016">
    <property type="protein sequence ID" value="KAJ6706134.1"/>
    <property type="molecule type" value="Genomic_DNA"/>
</dbReference>
<proteinExistence type="predicted"/>
<name>A0A9Q0QGA6_SALPP</name>
<keyword evidence="1" id="KW-0472">Membrane</keyword>
<protein>
    <submittedName>
        <fullName evidence="2">Uncharacterized protein</fullName>
    </submittedName>
</protein>
<organism evidence="2 3">
    <name type="scientific">Salix purpurea</name>
    <name type="common">Purple osier willow</name>
    <dbReference type="NCBI Taxonomy" id="77065"/>
    <lineage>
        <taxon>Eukaryota</taxon>
        <taxon>Viridiplantae</taxon>
        <taxon>Streptophyta</taxon>
        <taxon>Embryophyta</taxon>
        <taxon>Tracheophyta</taxon>
        <taxon>Spermatophyta</taxon>
        <taxon>Magnoliopsida</taxon>
        <taxon>eudicotyledons</taxon>
        <taxon>Gunneridae</taxon>
        <taxon>Pentapetalae</taxon>
        <taxon>rosids</taxon>
        <taxon>fabids</taxon>
        <taxon>Malpighiales</taxon>
        <taxon>Salicaceae</taxon>
        <taxon>Saliceae</taxon>
        <taxon>Salix</taxon>
    </lineage>
</organism>